<proteinExistence type="inferred from homology"/>
<dbReference type="PIRSF" id="PIRSF004848">
    <property type="entry name" value="YBL036c_PLPDEIII"/>
    <property type="match status" value="1"/>
</dbReference>
<dbReference type="PANTHER" id="PTHR10146">
    <property type="entry name" value="PROLINE SYNTHETASE CO-TRANSCRIBED BACTERIAL HOMOLOG PROTEIN"/>
    <property type="match status" value="1"/>
</dbReference>
<evidence type="ECO:0000256" key="4">
    <source>
        <dbReference type="RuleBase" id="RU004514"/>
    </source>
</evidence>
<dbReference type="RefSeq" id="WP_168606908.1">
    <property type="nucleotide sequence ID" value="NZ_CP038852.1"/>
</dbReference>
<dbReference type="PANTHER" id="PTHR10146:SF14">
    <property type="entry name" value="PYRIDOXAL PHOSPHATE HOMEOSTASIS PROTEIN"/>
    <property type="match status" value="1"/>
</dbReference>
<evidence type="ECO:0000313" key="7">
    <source>
        <dbReference type="Proteomes" id="UP000501094"/>
    </source>
</evidence>
<keyword evidence="1 2" id="KW-0663">Pyridoxal phosphate</keyword>
<dbReference type="CDD" id="cd00635">
    <property type="entry name" value="PLPDE_III_YBL036c_like"/>
    <property type="match status" value="1"/>
</dbReference>
<dbReference type="AlphaFoldDB" id="A0A6H1Q4L2"/>
<dbReference type="FunFam" id="3.20.20.10:FF:000018">
    <property type="entry name" value="Pyridoxal phosphate homeostasis protein"/>
    <property type="match status" value="1"/>
</dbReference>
<dbReference type="GO" id="GO:0030170">
    <property type="term" value="F:pyridoxal phosphate binding"/>
    <property type="evidence" value="ECO:0007669"/>
    <property type="project" value="UniProtKB-UniRule"/>
</dbReference>
<comment type="similarity">
    <text evidence="2 4">Belongs to the pyridoxal phosphate-binding protein YggS/PROSC family.</text>
</comment>
<dbReference type="InterPro" id="IPR011078">
    <property type="entry name" value="PyrdxlP_homeostasis"/>
</dbReference>
<sequence>MHNTVKNLIYIEDLIKSKVNHDRFPKIIAVSKTFPIENILPLIEYGHLHYGENKVQEALDKWSDIKNDNHSIQLHLIGRLQSNKVKVALRVFDYIHSLDSEKLANKIAVEQKKQGKKPKIFIQVNIGNEDQKSGINKERLGDFYKFCKNLNLDIIGTMCIPPNDQNTEKYFFEMSKINHELNFKELSMGMSGDYLEAVENKATYVRVGSKIFGRRT</sequence>
<keyword evidence="7" id="KW-1185">Reference proteome</keyword>
<dbReference type="EMBL" id="CP038852">
    <property type="protein sequence ID" value="QIZ21039.1"/>
    <property type="molecule type" value="Genomic_DNA"/>
</dbReference>
<gene>
    <name evidence="6" type="ORF">E5R92_04500</name>
</gene>
<accession>A0A6H1Q4L2</accession>
<reference evidence="6 7" key="1">
    <citation type="journal article" date="2020" name="Nat. Microbiol.">
        <title>Lysogenic host-virus interactions in SAR11 marine bacteria.</title>
        <authorList>
            <person name="Morris R.M."/>
            <person name="Cain K.R."/>
            <person name="Hvorecny K.L."/>
            <person name="Kollman J.M."/>
        </authorList>
    </citation>
    <scope>NUCLEOTIDE SEQUENCE [LARGE SCALE GENOMIC DNA]</scope>
    <source>
        <strain evidence="6 7">NP1</strain>
    </source>
</reference>
<evidence type="ECO:0000313" key="6">
    <source>
        <dbReference type="EMBL" id="QIZ21039.1"/>
    </source>
</evidence>
<feature type="domain" description="Alanine racemase N-terminal" evidence="5">
    <location>
        <begin position="25"/>
        <end position="214"/>
    </location>
</feature>
<comment type="function">
    <text evidence="2">Pyridoxal 5'-phosphate (PLP)-binding protein, which is involved in PLP homeostasis.</text>
</comment>
<evidence type="ECO:0000256" key="2">
    <source>
        <dbReference type="HAMAP-Rule" id="MF_02087"/>
    </source>
</evidence>
<evidence type="ECO:0000259" key="5">
    <source>
        <dbReference type="Pfam" id="PF01168"/>
    </source>
</evidence>
<organism evidence="6 7">
    <name type="scientific">Candidatus Pelagibacter giovannonii</name>
    <dbReference type="NCBI Taxonomy" id="2563896"/>
    <lineage>
        <taxon>Bacteria</taxon>
        <taxon>Pseudomonadati</taxon>
        <taxon>Pseudomonadota</taxon>
        <taxon>Alphaproteobacteria</taxon>
        <taxon>Candidatus Pelagibacterales</taxon>
        <taxon>Candidatus Pelagibacteraceae</taxon>
        <taxon>Candidatus Pelagibacter</taxon>
    </lineage>
</organism>
<dbReference type="KEGG" id="peg:E5R92_04500"/>
<dbReference type="HAMAP" id="MF_02087">
    <property type="entry name" value="PLP_homeostasis"/>
    <property type="match status" value="1"/>
</dbReference>
<dbReference type="SUPFAM" id="SSF51419">
    <property type="entry name" value="PLP-binding barrel"/>
    <property type="match status" value="1"/>
</dbReference>
<dbReference type="Pfam" id="PF01168">
    <property type="entry name" value="Ala_racemase_N"/>
    <property type="match status" value="1"/>
</dbReference>
<dbReference type="Proteomes" id="UP000501094">
    <property type="component" value="Chromosome"/>
</dbReference>
<name>A0A6H1Q4L2_9PROT</name>
<comment type="cofactor">
    <cofactor evidence="3">
        <name>pyridoxal 5'-phosphate</name>
        <dbReference type="ChEBI" id="CHEBI:597326"/>
    </cofactor>
</comment>
<dbReference type="InterPro" id="IPR001608">
    <property type="entry name" value="Ala_racemase_N"/>
</dbReference>
<dbReference type="InterPro" id="IPR029066">
    <property type="entry name" value="PLP-binding_barrel"/>
</dbReference>
<protein>
    <recommendedName>
        <fullName evidence="2">Pyridoxal phosphate homeostasis protein</fullName>
        <shortName evidence="2">PLP homeostasis protein</shortName>
    </recommendedName>
</protein>
<dbReference type="NCBIfam" id="TIGR00044">
    <property type="entry name" value="YggS family pyridoxal phosphate-dependent enzyme"/>
    <property type="match status" value="1"/>
</dbReference>
<feature type="modified residue" description="N6-(pyridoxal phosphate)lysine" evidence="2 3">
    <location>
        <position position="32"/>
    </location>
</feature>
<dbReference type="Gene3D" id="3.20.20.10">
    <property type="entry name" value="Alanine racemase"/>
    <property type="match status" value="1"/>
</dbReference>
<evidence type="ECO:0000256" key="1">
    <source>
        <dbReference type="ARBA" id="ARBA00022898"/>
    </source>
</evidence>
<evidence type="ECO:0000256" key="3">
    <source>
        <dbReference type="PIRSR" id="PIRSR004848-1"/>
    </source>
</evidence>